<comment type="caution">
    <text evidence="2">The sequence shown here is derived from an EMBL/GenBank/DDBJ whole genome shotgun (WGS) entry which is preliminary data.</text>
</comment>
<keyword evidence="3" id="KW-1185">Reference proteome</keyword>
<sequence length="70" mass="7826">MGRHTLPGEISIDMASTKRWMHMIDFAQPAQIPTANGKLAKRCNQASGLKHNPARRKTRGTGKLNRELTE</sequence>
<proteinExistence type="predicted"/>
<protein>
    <submittedName>
        <fullName evidence="2">Uncharacterized protein</fullName>
    </submittedName>
</protein>
<evidence type="ECO:0000313" key="2">
    <source>
        <dbReference type="EMBL" id="KAA0970945.1"/>
    </source>
</evidence>
<evidence type="ECO:0000313" key="3">
    <source>
        <dbReference type="Proteomes" id="UP000324738"/>
    </source>
</evidence>
<gene>
    <name evidence="2" type="ORF">FPY71_10800</name>
</gene>
<feature type="region of interest" description="Disordered" evidence="1">
    <location>
        <begin position="47"/>
        <end position="70"/>
    </location>
</feature>
<organism evidence="2 3">
    <name type="scientific">Aureimonas fodinaquatilis</name>
    <dbReference type="NCBI Taxonomy" id="2565783"/>
    <lineage>
        <taxon>Bacteria</taxon>
        <taxon>Pseudomonadati</taxon>
        <taxon>Pseudomonadota</taxon>
        <taxon>Alphaproteobacteria</taxon>
        <taxon>Hyphomicrobiales</taxon>
        <taxon>Aurantimonadaceae</taxon>
        <taxon>Aureimonas</taxon>
    </lineage>
</organism>
<name>A0A5B0DYL6_9HYPH</name>
<reference evidence="2 3" key="1">
    <citation type="submission" date="2019-08" db="EMBL/GenBank/DDBJ databases">
        <title>Aureimonas fodiniaquatilis sp. nov., isolated from a coal mine wastewater.</title>
        <authorList>
            <person name="Kim W."/>
        </authorList>
    </citation>
    <scope>NUCLEOTIDE SEQUENCE [LARGE SCALE GENOMIC DNA]</scope>
    <source>
        <strain evidence="2 3">CAU 1482</strain>
    </source>
</reference>
<accession>A0A5B0DYL6</accession>
<dbReference type="AlphaFoldDB" id="A0A5B0DYL6"/>
<dbReference type="Proteomes" id="UP000324738">
    <property type="component" value="Unassembled WGS sequence"/>
</dbReference>
<evidence type="ECO:0000256" key="1">
    <source>
        <dbReference type="SAM" id="MobiDB-lite"/>
    </source>
</evidence>
<dbReference type="EMBL" id="VTWH01000002">
    <property type="protein sequence ID" value="KAA0970945.1"/>
    <property type="molecule type" value="Genomic_DNA"/>
</dbReference>
<dbReference type="RefSeq" id="WP_149300257.1">
    <property type="nucleotide sequence ID" value="NZ_VTWH01000002.1"/>
</dbReference>